<dbReference type="InterPro" id="IPR050300">
    <property type="entry name" value="GDXG_lipolytic_enzyme"/>
</dbReference>
<evidence type="ECO:0000313" key="3">
    <source>
        <dbReference type="EMBL" id="TBO31411.1"/>
    </source>
</evidence>
<organism evidence="3 4">
    <name type="scientific">Aquabacterium lacunae</name>
    <dbReference type="NCBI Taxonomy" id="2528630"/>
    <lineage>
        <taxon>Bacteria</taxon>
        <taxon>Pseudomonadati</taxon>
        <taxon>Pseudomonadota</taxon>
        <taxon>Betaproteobacteria</taxon>
        <taxon>Burkholderiales</taxon>
        <taxon>Aquabacterium</taxon>
    </lineage>
</organism>
<dbReference type="SUPFAM" id="SSF53474">
    <property type="entry name" value="alpha/beta-Hydrolases"/>
    <property type="match status" value="1"/>
</dbReference>
<dbReference type="PANTHER" id="PTHR48081">
    <property type="entry name" value="AB HYDROLASE SUPERFAMILY PROTEIN C4A8.06C"/>
    <property type="match status" value="1"/>
</dbReference>
<dbReference type="Pfam" id="PF07859">
    <property type="entry name" value="Abhydrolase_3"/>
    <property type="match status" value="1"/>
</dbReference>
<evidence type="ECO:0000259" key="2">
    <source>
        <dbReference type="Pfam" id="PF07859"/>
    </source>
</evidence>
<gene>
    <name evidence="3" type="ORF">EYS42_09255</name>
</gene>
<comment type="caution">
    <text evidence="3">The sequence shown here is derived from an EMBL/GenBank/DDBJ whole genome shotgun (WGS) entry which is preliminary data.</text>
</comment>
<dbReference type="Proteomes" id="UP000292120">
    <property type="component" value="Unassembled WGS sequence"/>
</dbReference>
<dbReference type="OrthoDB" id="9794445at2"/>
<dbReference type="InterPro" id="IPR029058">
    <property type="entry name" value="AB_hydrolase_fold"/>
</dbReference>
<keyword evidence="4" id="KW-1185">Reference proteome</keyword>
<dbReference type="GO" id="GO:0016787">
    <property type="term" value="F:hydrolase activity"/>
    <property type="evidence" value="ECO:0007669"/>
    <property type="project" value="UniProtKB-KW"/>
</dbReference>
<dbReference type="PANTHER" id="PTHR48081:SF8">
    <property type="entry name" value="ALPHA_BETA HYDROLASE FOLD-3 DOMAIN-CONTAINING PROTEIN-RELATED"/>
    <property type="match status" value="1"/>
</dbReference>
<reference evidence="3 4" key="1">
    <citation type="submission" date="2019-02" db="EMBL/GenBank/DDBJ databases">
        <title>Aquabacterium sp. strain KMB7.</title>
        <authorList>
            <person name="Chen W.-M."/>
        </authorList>
    </citation>
    <scope>NUCLEOTIDE SEQUENCE [LARGE SCALE GENOMIC DNA]</scope>
    <source>
        <strain evidence="3 4">KMB7</strain>
    </source>
</reference>
<sequence>MAALDAQAAISEFGWAGHSGPLRLRLYRSQAPKPALMVFFAPGGFVAPDLDEANACLRVMAEACGANILAPYYAEVPDRAFPAPVEDAHVVLTHAMQHRPTLAAKGARLFVAGCEAGGNLAAVSALVCRDRLGPALAGQVLITPMLDARMGCGSMRGAVHDPDQRGLVQAAEEAYRRYLPNPADRLHPYASPLNARRLADLPPALIFHTEGDPLADEAKAYAAQLRAAGNVAHDVALPPPDALRDAADRCELTADDPCVLATRDFLARPAEPPAPFPRH</sequence>
<keyword evidence="1 3" id="KW-0378">Hydrolase</keyword>
<protein>
    <submittedName>
        <fullName evidence="3">Alpha/beta hydrolase</fullName>
    </submittedName>
</protein>
<dbReference type="AlphaFoldDB" id="A0A4Q9GYW2"/>
<dbReference type="EMBL" id="SIXI01000003">
    <property type="protein sequence ID" value="TBO31411.1"/>
    <property type="molecule type" value="Genomic_DNA"/>
</dbReference>
<dbReference type="Gene3D" id="3.40.50.1820">
    <property type="entry name" value="alpha/beta hydrolase"/>
    <property type="match status" value="1"/>
</dbReference>
<proteinExistence type="predicted"/>
<name>A0A4Q9GYW2_9BURK</name>
<feature type="domain" description="Alpha/beta hydrolase fold-3" evidence="2">
    <location>
        <begin position="37"/>
        <end position="231"/>
    </location>
</feature>
<accession>A0A4Q9GYW2</accession>
<evidence type="ECO:0000313" key="4">
    <source>
        <dbReference type="Proteomes" id="UP000292120"/>
    </source>
</evidence>
<evidence type="ECO:0000256" key="1">
    <source>
        <dbReference type="ARBA" id="ARBA00022801"/>
    </source>
</evidence>
<dbReference type="InterPro" id="IPR013094">
    <property type="entry name" value="AB_hydrolase_3"/>
</dbReference>
<dbReference type="RefSeq" id="WP_130967865.1">
    <property type="nucleotide sequence ID" value="NZ_SIXI01000003.1"/>
</dbReference>